<gene>
    <name evidence="3" type="ORF">GKE97_10655</name>
</gene>
<dbReference type="PROSITE" id="PS00893">
    <property type="entry name" value="NUDIX_BOX"/>
    <property type="match status" value="1"/>
</dbReference>
<dbReference type="RefSeq" id="WP_108981782.1">
    <property type="nucleotide sequence ID" value="NZ_JAQLWY010000020.1"/>
</dbReference>
<dbReference type="InterPro" id="IPR000086">
    <property type="entry name" value="NUDIX_hydrolase_dom"/>
</dbReference>
<accession>A0A6I2R165</accession>
<feature type="domain" description="Nudix hydrolase" evidence="2">
    <location>
        <begin position="49"/>
        <end position="179"/>
    </location>
</feature>
<dbReference type="Pfam" id="PF00293">
    <property type="entry name" value="NUDIX"/>
    <property type="match status" value="1"/>
</dbReference>
<dbReference type="GO" id="GO:0016787">
    <property type="term" value="F:hydrolase activity"/>
    <property type="evidence" value="ECO:0007669"/>
    <property type="project" value="UniProtKB-KW"/>
</dbReference>
<dbReference type="CDD" id="cd03424">
    <property type="entry name" value="NUDIX_ADPRase_Nudt5_UGPPase_Nudt14"/>
    <property type="match status" value="1"/>
</dbReference>
<proteinExistence type="predicted"/>
<dbReference type="EMBL" id="WKPR01000009">
    <property type="protein sequence ID" value="MSB19975.1"/>
    <property type="molecule type" value="Genomic_DNA"/>
</dbReference>
<evidence type="ECO:0000256" key="1">
    <source>
        <dbReference type="ARBA" id="ARBA00022801"/>
    </source>
</evidence>
<organism evidence="3 4">
    <name type="scientific">Flavonifractor plautii</name>
    <name type="common">Fusobacterium plautii</name>
    <dbReference type="NCBI Taxonomy" id="292800"/>
    <lineage>
        <taxon>Bacteria</taxon>
        <taxon>Bacillati</taxon>
        <taxon>Bacillota</taxon>
        <taxon>Clostridia</taxon>
        <taxon>Eubacteriales</taxon>
        <taxon>Oscillospiraceae</taxon>
        <taxon>Flavonifractor</taxon>
    </lineage>
</organism>
<protein>
    <submittedName>
        <fullName evidence="3">NUDIX domain-containing protein</fullName>
    </submittedName>
</protein>
<dbReference type="Gene3D" id="3.90.79.10">
    <property type="entry name" value="Nucleoside Triphosphate Pyrophosphohydrolase"/>
    <property type="match status" value="1"/>
</dbReference>
<reference evidence="3 4" key="1">
    <citation type="journal article" date="2019" name="Nat. Med.">
        <title>A library of human gut bacterial isolates paired with longitudinal multiomics data enables mechanistic microbiome research.</title>
        <authorList>
            <person name="Poyet M."/>
            <person name="Groussin M."/>
            <person name="Gibbons S.M."/>
            <person name="Avila-Pacheco J."/>
            <person name="Jiang X."/>
            <person name="Kearney S.M."/>
            <person name="Perrotta A.R."/>
            <person name="Berdy B."/>
            <person name="Zhao S."/>
            <person name="Lieberman T.D."/>
            <person name="Swanson P.K."/>
            <person name="Smith M."/>
            <person name="Roesemann S."/>
            <person name="Alexander J.E."/>
            <person name="Rich S.A."/>
            <person name="Livny J."/>
            <person name="Vlamakis H."/>
            <person name="Clish C."/>
            <person name="Bullock K."/>
            <person name="Deik A."/>
            <person name="Scott J."/>
            <person name="Pierce K.A."/>
            <person name="Xavier R.J."/>
            <person name="Alm E.J."/>
        </authorList>
    </citation>
    <scope>NUCLEOTIDE SEQUENCE [LARGE SCALE GENOMIC DNA]</scope>
    <source>
        <strain evidence="3 4">BIOML-A2</strain>
    </source>
</reference>
<dbReference type="SUPFAM" id="SSF55811">
    <property type="entry name" value="Nudix"/>
    <property type="match status" value="1"/>
</dbReference>
<dbReference type="AlphaFoldDB" id="A0A6I2R165"/>
<evidence type="ECO:0000259" key="2">
    <source>
        <dbReference type="PROSITE" id="PS51462"/>
    </source>
</evidence>
<evidence type="ECO:0000313" key="3">
    <source>
        <dbReference type="EMBL" id="MSB19975.1"/>
    </source>
</evidence>
<sequence length="189" mass="20941">MAKLKNIKLVSLGKYLSKYELSYETRDGGEKQYEMVSNNRELTVGAIGQGQTGIVLLVFDAAREHMLLGIEFRMGVNCHVVNNISGFIDTGETPEQAAARELKEETGLELTKFMDVLPFAFSCAPVTDMTTALIVCEAAGTIAPSDNPNEEISPVWFSKEQLRAMLKDPCVRFAGRTQALAYMWCFQNS</sequence>
<dbReference type="InterPro" id="IPR020084">
    <property type="entry name" value="NUDIX_hydrolase_CS"/>
</dbReference>
<name>A0A6I2R165_FLAPL</name>
<keyword evidence="1" id="KW-0378">Hydrolase</keyword>
<dbReference type="Proteomes" id="UP000434475">
    <property type="component" value="Unassembled WGS sequence"/>
</dbReference>
<dbReference type="InterPro" id="IPR015797">
    <property type="entry name" value="NUDIX_hydrolase-like_dom_sf"/>
</dbReference>
<dbReference type="PROSITE" id="PS51462">
    <property type="entry name" value="NUDIX"/>
    <property type="match status" value="1"/>
</dbReference>
<evidence type="ECO:0000313" key="4">
    <source>
        <dbReference type="Proteomes" id="UP000434475"/>
    </source>
</evidence>
<comment type="caution">
    <text evidence="3">The sequence shown here is derived from an EMBL/GenBank/DDBJ whole genome shotgun (WGS) entry which is preliminary data.</text>
</comment>